<dbReference type="EMBL" id="CP163439">
    <property type="protein sequence ID" value="XDQ38787.1"/>
    <property type="molecule type" value="Genomic_DNA"/>
</dbReference>
<dbReference type="PANTHER" id="PTHR37017:SF11">
    <property type="entry name" value="ESTERASE_LIPASE_THIOESTERASE DOMAIN-CONTAINING PROTEIN"/>
    <property type="match status" value="1"/>
</dbReference>
<dbReference type="Gene3D" id="3.40.50.1820">
    <property type="entry name" value="alpha/beta hydrolase"/>
    <property type="match status" value="1"/>
</dbReference>
<feature type="domain" description="AB hydrolase-1" evidence="1">
    <location>
        <begin position="4"/>
        <end position="210"/>
    </location>
</feature>
<evidence type="ECO:0000313" key="2">
    <source>
        <dbReference type="EMBL" id="XDQ38787.1"/>
    </source>
</evidence>
<organism evidence="2">
    <name type="scientific">Streptomyces sp. R28</name>
    <dbReference type="NCBI Taxonomy" id="3238628"/>
    <lineage>
        <taxon>Bacteria</taxon>
        <taxon>Bacillati</taxon>
        <taxon>Actinomycetota</taxon>
        <taxon>Actinomycetes</taxon>
        <taxon>Kitasatosporales</taxon>
        <taxon>Streptomycetaceae</taxon>
        <taxon>Streptomyces</taxon>
    </lineage>
</organism>
<accession>A0AB39Q6G3</accession>
<dbReference type="SUPFAM" id="SSF53474">
    <property type="entry name" value="alpha/beta-Hydrolases"/>
    <property type="match status" value="1"/>
</dbReference>
<dbReference type="Pfam" id="PF12697">
    <property type="entry name" value="Abhydrolase_6"/>
    <property type="match status" value="1"/>
</dbReference>
<dbReference type="AlphaFoldDB" id="A0AB39Q6G3"/>
<dbReference type="InterPro" id="IPR000073">
    <property type="entry name" value="AB_hydrolase_1"/>
</dbReference>
<protein>
    <submittedName>
        <fullName evidence="2">Alpha/beta hydrolase</fullName>
    </submittedName>
</protein>
<proteinExistence type="predicted"/>
<dbReference type="InterPro" id="IPR029058">
    <property type="entry name" value="AB_hydrolase_fold"/>
</dbReference>
<dbReference type="GO" id="GO:0016787">
    <property type="term" value="F:hydrolase activity"/>
    <property type="evidence" value="ECO:0007669"/>
    <property type="project" value="UniProtKB-KW"/>
</dbReference>
<gene>
    <name evidence="2" type="ORF">AB5J49_38550</name>
</gene>
<dbReference type="PANTHER" id="PTHR37017">
    <property type="entry name" value="AB HYDROLASE-1 DOMAIN-CONTAINING PROTEIN-RELATED"/>
    <property type="match status" value="1"/>
</dbReference>
<dbReference type="RefSeq" id="WP_369173497.1">
    <property type="nucleotide sequence ID" value="NZ_CP163439.1"/>
</dbReference>
<name>A0AB39Q6G3_9ACTN</name>
<evidence type="ECO:0000259" key="1">
    <source>
        <dbReference type="Pfam" id="PF12697"/>
    </source>
</evidence>
<sequence length="236" mass="24691">MASVVLVHGLYHQPEHFIRVAEGLRAAGVDVVTPELHRGSLTADTAVVQAVVDVLAAPPLVLGHSYGGSVITGLRGVGRLVYLAAFVPDVHESAASLGGASVQLKSAIEPQTDGSTHLAPSRAVAALYADCPEHLAAWAVGLLRAQAAGCGRGVPERHGWKHTPSVYVVCTEDRAIDPGLQQVMAARCDSVRKWETGHSPFVGQPELVIDLVLELLDASDAPDALDGTNRGITATR</sequence>
<dbReference type="InterPro" id="IPR052897">
    <property type="entry name" value="Sec-Metab_Biosynth_Hydrolase"/>
</dbReference>
<keyword evidence="2" id="KW-0378">Hydrolase</keyword>
<reference evidence="2" key="1">
    <citation type="submission" date="2024-07" db="EMBL/GenBank/DDBJ databases">
        <authorList>
            <person name="Yu S.T."/>
        </authorList>
    </citation>
    <scope>NUCLEOTIDE SEQUENCE</scope>
    <source>
        <strain evidence="2">R28</strain>
    </source>
</reference>